<keyword evidence="2" id="KW-1185">Reference proteome</keyword>
<reference evidence="1 2" key="1">
    <citation type="submission" date="2008-10" db="EMBL/GenBank/DDBJ databases">
        <title>Draft genome sequence of Collinsella stercoris (DSM 13279).</title>
        <authorList>
            <person name="Sudarsanam P."/>
            <person name="Ley R."/>
            <person name="Guruge J."/>
            <person name="Turnbaugh P.J."/>
            <person name="Mahowald M."/>
            <person name="Liep D."/>
            <person name="Gordon J."/>
        </authorList>
    </citation>
    <scope>NUCLEOTIDE SEQUENCE [LARGE SCALE GENOMIC DNA]</scope>
    <source>
        <strain evidence="1 2">DSM 13279</strain>
    </source>
</reference>
<dbReference type="Proteomes" id="UP000003560">
    <property type="component" value="Unassembled WGS sequence"/>
</dbReference>
<name>B6GB92_9ACTN</name>
<dbReference type="HOGENOM" id="CLU_3268576_0_0_11"/>
<dbReference type="EMBL" id="ABXJ01000070">
    <property type="protein sequence ID" value="EEA90456.1"/>
    <property type="molecule type" value="Genomic_DNA"/>
</dbReference>
<evidence type="ECO:0000313" key="2">
    <source>
        <dbReference type="Proteomes" id="UP000003560"/>
    </source>
</evidence>
<evidence type="ECO:0000313" key="1">
    <source>
        <dbReference type="EMBL" id="EEA90456.1"/>
    </source>
</evidence>
<dbReference type="STRING" id="445975.COLSTE_01351"/>
<reference evidence="1 2" key="2">
    <citation type="submission" date="2008-10" db="EMBL/GenBank/DDBJ databases">
        <authorList>
            <person name="Fulton L."/>
            <person name="Clifton S."/>
            <person name="Fulton B."/>
            <person name="Xu J."/>
            <person name="Minx P."/>
            <person name="Pepin K.H."/>
            <person name="Johnson M."/>
            <person name="Thiruvilangam P."/>
            <person name="Bhonagiri V."/>
            <person name="Nash W.E."/>
            <person name="Mardis E.R."/>
            <person name="Wilson R.K."/>
        </authorList>
    </citation>
    <scope>NUCLEOTIDE SEQUENCE [LARGE SCALE GENOMIC DNA]</scope>
    <source>
        <strain evidence="1 2">DSM 13279</strain>
    </source>
</reference>
<dbReference type="AlphaFoldDB" id="B6GB92"/>
<organism evidence="1 2">
    <name type="scientific">Collinsella stercoris DSM 13279</name>
    <dbReference type="NCBI Taxonomy" id="445975"/>
    <lineage>
        <taxon>Bacteria</taxon>
        <taxon>Bacillati</taxon>
        <taxon>Actinomycetota</taxon>
        <taxon>Coriobacteriia</taxon>
        <taxon>Coriobacteriales</taxon>
        <taxon>Coriobacteriaceae</taxon>
        <taxon>Collinsella</taxon>
    </lineage>
</organism>
<sequence length="41" mass="4597">MGLFYRDESMDVPSLVLSFTSRWFSSKESRTCGFSPFGAIG</sequence>
<comment type="caution">
    <text evidence="1">The sequence shown here is derived from an EMBL/GenBank/DDBJ whole genome shotgun (WGS) entry which is preliminary data.</text>
</comment>
<accession>B6GB92</accession>
<protein>
    <submittedName>
        <fullName evidence="1">Uncharacterized protein</fullName>
    </submittedName>
</protein>
<gene>
    <name evidence="1" type="ORF">COLSTE_01351</name>
</gene>
<proteinExistence type="predicted"/>